<feature type="domain" description="Secretion system C-terminal sorting" evidence="2">
    <location>
        <begin position="311"/>
        <end position="381"/>
    </location>
</feature>
<dbReference type="RefSeq" id="WP_106521680.1">
    <property type="nucleotide sequence ID" value="NZ_PYGD01000001.1"/>
</dbReference>
<evidence type="ECO:0000313" key="4">
    <source>
        <dbReference type="Proteomes" id="UP000240572"/>
    </source>
</evidence>
<sequence>MKKIFLSIAAFLLVQVSLFAQSNVQATLTPAASGQNYQTVIRLKNSSGAAISGNISSFTVGIRIQDQGANNPTLTISGLNATTPSGPITNIAPSVVNGGYAYYLVAPNFSNSPFPMTAGQEKDLLGLAFRGSNGTTAVIPSVEMISFLGGNPPGTPALPNYQMEYYVFIGGDRTETASTFYASANSVGLSNAGNPKVVGLNSVPLPITWLSFTADKAGDKAMLNWATATERGNTGFDVERSADGKTFTKIGFVSTQANEGNSTEKLAYSFIDSKPLNGVNHYRLKQIDIDGKSSLSEVKAVAFTAATAIEVYPNPVNGAMVRVKGNNIKNISVFNINGQQATVPVQYGALENELQLSGLASGNYVLRVATESGVQHLKLVVQH</sequence>
<evidence type="ECO:0000259" key="2">
    <source>
        <dbReference type="Pfam" id="PF18962"/>
    </source>
</evidence>
<comment type="caution">
    <text evidence="3">The sequence shown here is derived from an EMBL/GenBank/DDBJ whole genome shotgun (WGS) entry which is preliminary data.</text>
</comment>
<feature type="signal peptide" evidence="1">
    <location>
        <begin position="1"/>
        <end position="22"/>
    </location>
</feature>
<dbReference type="OrthoDB" id="680177at2"/>
<keyword evidence="1" id="KW-0732">Signal</keyword>
<dbReference type="NCBIfam" id="TIGR04183">
    <property type="entry name" value="Por_Secre_tail"/>
    <property type="match status" value="1"/>
</dbReference>
<protein>
    <submittedName>
        <fullName evidence="3">Putative secreted protein (Por secretion system target)</fullName>
    </submittedName>
</protein>
<dbReference type="Proteomes" id="UP000240572">
    <property type="component" value="Unassembled WGS sequence"/>
</dbReference>
<feature type="chain" id="PRO_5015119937" evidence="1">
    <location>
        <begin position="23"/>
        <end position="383"/>
    </location>
</feature>
<reference evidence="3 4" key="1">
    <citation type="submission" date="2018-03" db="EMBL/GenBank/DDBJ databases">
        <title>Genomic Encyclopedia of Type Strains, Phase III (KMG-III): the genomes of soil and plant-associated and newly described type strains.</title>
        <authorList>
            <person name="Whitman W."/>
        </authorList>
    </citation>
    <scope>NUCLEOTIDE SEQUENCE [LARGE SCALE GENOMIC DNA]</scope>
    <source>
        <strain evidence="3 4">CGMCC 1.12700</strain>
    </source>
</reference>
<dbReference type="AlphaFoldDB" id="A0A2P8DCR5"/>
<proteinExistence type="predicted"/>
<dbReference type="Gene3D" id="2.60.40.10">
    <property type="entry name" value="Immunoglobulins"/>
    <property type="match status" value="1"/>
</dbReference>
<dbReference type="InterPro" id="IPR026444">
    <property type="entry name" value="Secre_tail"/>
</dbReference>
<dbReference type="EMBL" id="PYGD01000001">
    <property type="protein sequence ID" value="PSK95002.1"/>
    <property type="molecule type" value="Genomic_DNA"/>
</dbReference>
<gene>
    <name evidence="3" type="ORF">B0I18_1011166</name>
</gene>
<keyword evidence="4" id="KW-1185">Reference proteome</keyword>
<evidence type="ECO:0000313" key="3">
    <source>
        <dbReference type="EMBL" id="PSK95002.1"/>
    </source>
</evidence>
<organism evidence="3 4">
    <name type="scientific">Taibaiella chishuiensis</name>
    <dbReference type="NCBI Taxonomy" id="1434707"/>
    <lineage>
        <taxon>Bacteria</taxon>
        <taxon>Pseudomonadati</taxon>
        <taxon>Bacteroidota</taxon>
        <taxon>Chitinophagia</taxon>
        <taxon>Chitinophagales</taxon>
        <taxon>Chitinophagaceae</taxon>
        <taxon>Taibaiella</taxon>
    </lineage>
</organism>
<dbReference type="InterPro" id="IPR013783">
    <property type="entry name" value="Ig-like_fold"/>
</dbReference>
<accession>A0A2P8DCR5</accession>
<name>A0A2P8DCR5_9BACT</name>
<evidence type="ECO:0000256" key="1">
    <source>
        <dbReference type="SAM" id="SignalP"/>
    </source>
</evidence>
<dbReference type="Pfam" id="PF18962">
    <property type="entry name" value="Por_Secre_tail"/>
    <property type="match status" value="1"/>
</dbReference>